<evidence type="ECO:0000313" key="1">
    <source>
        <dbReference type="EMBL" id="RRT65917.1"/>
    </source>
</evidence>
<reference evidence="1 2" key="1">
    <citation type="journal article" date="2014" name="Agronomy (Basel)">
        <title>A Draft Genome Sequence for Ensete ventricosum, the Drought-Tolerant Tree Against Hunger.</title>
        <authorList>
            <person name="Harrison J."/>
            <person name="Moore K.A."/>
            <person name="Paszkiewicz K."/>
            <person name="Jones T."/>
            <person name="Grant M."/>
            <person name="Ambacheew D."/>
            <person name="Muzemil S."/>
            <person name="Studholme D.J."/>
        </authorList>
    </citation>
    <scope>NUCLEOTIDE SEQUENCE [LARGE SCALE GENOMIC DNA]</scope>
</reference>
<evidence type="ECO:0000313" key="2">
    <source>
        <dbReference type="Proteomes" id="UP000287651"/>
    </source>
</evidence>
<dbReference type="AlphaFoldDB" id="A0A426ZPJ6"/>
<sequence>MPLREPRPVVKEKSAAPGLQLLRGFGRTAVGRRGTPNDQQASLLGMCFGLILVAGEGLVASQPSSLFSDRGALLRPEMEGEGREIALRSNADSRRLLLDSIVHVPAETDNICANSWWA</sequence>
<accession>A0A426ZPJ6</accession>
<organism evidence="1 2">
    <name type="scientific">Ensete ventricosum</name>
    <name type="common">Abyssinian banana</name>
    <name type="synonym">Musa ensete</name>
    <dbReference type="NCBI Taxonomy" id="4639"/>
    <lineage>
        <taxon>Eukaryota</taxon>
        <taxon>Viridiplantae</taxon>
        <taxon>Streptophyta</taxon>
        <taxon>Embryophyta</taxon>
        <taxon>Tracheophyta</taxon>
        <taxon>Spermatophyta</taxon>
        <taxon>Magnoliopsida</taxon>
        <taxon>Liliopsida</taxon>
        <taxon>Zingiberales</taxon>
        <taxon>Musaceae</taxon>
        <taxon>Ensete</taxon>
    </lineage>
</organism>
<name>A0A426ZPJ6_ENSVE</name>
<proteinExistence type="predicted"/>
<dbReference type="EMBL" id="AMZH03005631">
    <property type="protein sequence ID" value="RRT65917.1"/>
    <property type="molecule type" value="Genomic_DNA"/>
</dbReference>
<gene>
    <name evidence="1" type="ORF">B296_00033532</name>
</gene>
<dbReference type="Proteomes" id="UP000287651">
    <property type="component" value="Unassembled WGS sequence"/>
</dbReference>
<protein>
    <submittedName>
        <fullName evidence="1">Uncharacterized protein</fullName>
    </submittedName>
</protein>
<comment type="caution">
    <text evidence="1">The sequence shown here is derived from an EMBL/GenBank/DDBJ whole genome shotgun (WGS) entry which is preliminary data.</text>
</comment>